<evidence type="ECO:0000259" key="4">
    <source>
        <dbReference type="Pfam" id="PF02875"/>
    </source>
</evidence>
<dbReference type="Pfam" id="PF02875">
    <property type="entry name" value="Mur_ligase_C"/>
    <property type="match status" value="1"/>
</dbReference>
<accession>A0A2M7VZD4</accession>
<dbReference type="Gene3D" id="3.90.190.20">
    <property type="entry name" value="Mur ligase, C-terminal domain"/>
    <property type="match status" value="1"/>
</dbReference>
<dbReference type="SUPFAM" id="SSF53623">
    <property type="entry name" value="MurD-like peptide ligases, catalytic domain"/>
    <property type="match status" value="1"/>
</dbReference>
<keyword evidence="1" id="KW-0436">Ligase</keyword>
<dbReference type="Proteomes" id="UP000228743">
    <property type="component" value="Unassembled WGS sequence"/>
</dbReference>
<evidence type="ECO:0000256" key="1">
    <source>
        <dbReference type="ARBA" id="ARBA00022598"/>
    </source>
</evidence>
<sequence length="425" mass="46291">MKKILQFILKTMAQLVLARYRPEVIGITGSVGKTSTKEAVYAVLKGKFNIRRSLKNYNNELGLPLTILGADSPGKSIWGWLEVLGHFLKLLIIKDKDYPSVLILEMGIDRPGDMKYLTSIVKPKIGLVTGVGSSHLEFFAKPENIQKEKRVLVASLKKDSLAILNYDNELTREMSGVVICQVLTYGLAEGADIMAQEINFNFRSLKSTADLLGVSFKLNYRGAIVPVFLPHVIGYPPIYAALAASAVALHYSINLVEIAQALSDFRLPAGRLNLISGRKNTKIIDDTYNSSPDSCLAALAILAEVKVPQGQKIAVLGDMLELGSASDDGHRQVGQKAAESVDLLVAVGANGKIIGAEAEKHGLKDVIYKDNSLEAAQSILDIISEGDLILVKGSQGARMEKVVKVLMAEPEKAQELLVRQDNKWQ</sequence>
<dbReference type="InterPro" id="IPR036615">
    <property type="entry name" value="Mur_ligase_C_dom_sf"/>
</dbReference>
<dbReference type="PANTHER" id="PTHR43024">
    <property type="entry name" value="UDP-N-ACETYLMURAMOYL-TRIPEPTIDE--D-ALANYL-D-ALANINE LIGASE"/>
    <property type="match status" value="1"/>
</dbReference>
<dbReference type="Pfam" id="PF08245">
    <property type="entry name" value="Mur_ligase_M"/>
    <property type="match status" value="1"/>
</dbReference>
<evidence type="ECO:0008006" key="8">
    <source>
        <dbReference type="Google" id="ProtNLM"/>
    </source>
</evidence>
<dbReference type="GO" id="GO:0005524">
    <property type="term" value="F:ATP binding"/>
    <property type="evidence" value="ECO:0007669"/>
    <property type="project" value="UniProtKB-KW"/>
</dbReference>
<dbReference type="InterPro" id="IPR036565">
    <property type="entry name" value="Mur-like_cat_sf"/>
</dbReference>
<organism evidence="6 7">
    <name type="scientific">Candidatus Falkowbacteria bacterium CG_4_10_14_0_2_um_filter_41_15</name>
    <dbReference type="NCBI Taxonomy" id="1974554"/>
    <lineage>
        <taxon>Bacteria</taxon>
        <taxon>Candidatus Falkowiibacteriota</taxon>
    </lineage>
</organism>
<dbReference type="GO" id="GO:0016881">
    <property type="term" value="F:acid-amino acid ligase activity"/>
    <property type="evidence" value="ECO:0007669"/>
    <property type="project" value="InterPro"/>
</dbReference>
<dbReference type="InterPro" id="IPR051046">
    <property type="entry name" value="MurCDEF_CellWall_CoF430Synth"/>
</dbReference>
<name>A0A2M7VZD4_9BACT</name>
<evidence type="ECO:0000313" key="6">
    <source>
        <dbReference type="EMBL" id="PJA09957.1"/>
    </source>
</evidence>
<feature type="domain" description="Mur ligase central" evidence="5">
    <location>
        <begin position="27"/>
        <end position="246"/>
    </location>
</feature>
<evidence type="ECO:0000259" key="5">
    <source>
        <dbReference type="Pfam" id="PF08245"/>
    </source>
</evidence>
<comment type="caution">
    <text evidence="6">The sequence shown here is derived from an EMBL/GenBank/DDBJ whole genome shotgun (WGS) entry which is preliminary data.</text>
</comment>
<dbReference type="EMBL" id="PFPX01000038">
    <property type="protein sequence ID" value="PJA09957.1"/>
    <property type="molecule type" value="Genomic_DNA"/>
</dbReference>
<feature type="domain" description="Mur ligase C-terminal" evidence="4">
    <location>
        <begin position="270"/>
        <end position="394"/>
    </location>
</feature>
<keyword evidence="2" id="KW-0547">Nucleotide-binding</keyword>
<protein>
    <recommendedName>
        <fullName evidence="8">UDP-N-acetylmuramoyl-tripeptide--D-alanyl-D-alanine ligase</fullName>
    </recommendedName>
</protein>
<evidence type="ECO:0000256" key="2">
    <source>
        <dbReference type="ARBA" id="ARBA00022741"/>
    </source>
</evidence>
<dbReference type="PANTHER" id="PTHR43024:SF1">
    <property type="entry name" value="UDP-N-ACETYLMURAMOYL-TRIPEPTIDE--D-ALANYL-D-ALANINE LIGASE"/>
    <property type="match status" value="1"/>
</dbReference>
<gene>
    <name evidence="6" type="ORF">COX68_01570</name>
</gene>
<keyword evidence="3" id="KW-0067">ATP-binding</keyword>
<reference evidence="7" key="1">
    <citation type="submission" date="2017-09" db="EMBL/GenBank/DDBJ databases">
        <title>Depth-based differentiation of microbial function through sediment-hosted aquifers and enrichment of novel symbionts in the deep terrestrial subsurface.</title>
        <authorList>
            <person name="Probst A.J."/>
            <person name="Ladd B."/>
            <person name="Jarett J.K."/>
            <person name="Geller-Mcgrath D.E."/>
            <person name="Sieber C.M.K."/>
            <person name="Emerson J.B."/>
            <person name="Anantharaman K."/>
            <person name="Thomas B.C."/>
            <person name="Malmstrom R."/>
            <person name="Stieglmeier M."/>
            <person name="Klingl A."/>
            <person name="Woyke T."/>
            <person name="Ryan C.M."/>
            <person name="Banfield J.F."/>
        </authorList>
    </citation>
    <scope>NUCLEOTIDE SEQUENCE [LARGE SCALE GENOMIC DNA]</scope>
</reference>
<dbReference type="Gene3D" id="3.40.1190.10">
    <property type="entry name" value="Mur-like, catalytic domain"/>
    <property type="match status" value="1"/>
</dbReference>
<dbReference type="SUPFAM" id="SSF53244">
    <property type="entry name" value="MurD-like peptide ligases, peptide-binding domain"/>
    <property type="match status" value="1"/>
</dbReference>
<proteinExistence type="predicted"/>
<dbReference type="InterPro" id="IPR013221">
    <property type="entry name" value="Mur_ligase_cen"/>
</dbReference>
<evidence type="ECO:0000313" key="7">
    <source>
        <dbReference type="Proteomes" id="UP000228743"/>
    </source>
</evidence>
<dbReference type="AlphaFoldDB" id="A0A2M7VZD4"/>
<dbReference type="InterPro" id="IPR004101">
    <property type="entry name" value="Mur_ligase_C"/>
</dbReference>
<evidence type="ECO:0000256" key="3">
    <source>
        <dbReference type="ARBA" id="ARBA00022840"/>
    </source>
</evidence>